<accession>A0ABD2PAV0</accession>
<dbReference type="Proteomes" id="UP001516400">
    <property type="component" value="Unassembled WGS sequence"/>
</dbReference>
<dbReference type="AlphaFoldDB" id="A0ABD2PAV0"/>
<name>A0ABD2PAV0_9CUCU</name>
<sequence length="138" mass="15348">MEPVTLGSPPLFENVEINNGNEEKIDDDTFFSVRQDSSTPFDQTPQTNSRAPEDISRLCLNEEKTLETIPINADAVESSMQEKVEAESGDQFIEITITESQKIGDGMGAYMAYKVTTKTNMQIFKTESFLYCADSAIS</sequence>
<evidence type="ECO:0000313" key="2">
    <source>
        <dbReference type="Proteomes" id="UP001516400"/>
    </source>
</evidence>
<gene>
    <name evidence="1" type="ORF">HHI36_002369</name>
</gene>
<dbReference type="PANTHER" id="PTHR10555">
    <property type="entry name" value="SORTING NEXIN"/>
    <property type="match status" value="1"/>
</dbReference>
<comment type="caution">
    <text evidence="1">The sequence shown here is derived from an EMBL/GenBank/DDBJ whole genome shotgun (WGS) entry which is preliminary data.</text>
</comment>
<dbReference type="PANTHER" id="PTHR10555:SF170">
    <property type="entry name" value="FI18122P1"/>
    <property type="match status" value="1"/>
</dbReference>
<proteinExistence type="predicted"/>
<protein>
    <submittedName>
        <fullName evidence="1">Uncharacterized protein</fullName>
    </submittedName>
</protein>
<reference evidence="1 2" key="1">
    <citation type="journal article" date="2021" name="BMC Biol.">
        <title>Horizontally acquired antibacterial genes associated with adaptive radiation of ladybird beetles.</title>
        <authorList>
            <person name="Li H.S."/>
            <person name="Tang X.F."/>
            <person name="Huang Y.H."/>
            <person name="Xu Z.Y."/>
            <person name="Chen M.L."/>
            <person name="Du X.Y."/>
            <person name="Qiu B.Y."/>
            <person name="Chen P.T."/>
            <person name="Zhang W."/>
            <person name="Slipinski A."/>
            <person name="Escalona H.E."/>
            <person name="Waterhouse R.M."/>
            <person name="Zwick A."/>
            <person name="Pang H."/>
        </authorList>
    </citation>
    <scope>NUCLEOTIDE SEQUENCE [LARGE SCALE GENOMIC DNA]</scope>
    <source>
        <strain evidence="1">SYSU2018</strain>
    </source>
</reference>
<organism evidence="1 2">
    <name type="scientific">Cryptolaemus montrouzieri</name>
    <dbReference type="NCBI Taxonomy" id="559131"/>
    <lineage>
        <taxon>Eukaryota</taxon>
        <taxon>Metazoa</taxon>
        <taxon>Ecdysozoa</taxon>
        <taxon>Arthropoda</taxon>
        <taxon>Hexapoda</taxon>
        <taxon>Insecta</taxon>
        <taxon>Pterygota</taxon>
        <taxon>Neoptera</taxon>
        <taxon>Endopterygota</taxon>
        <taxon>Coleoptera</taxon>
        <taxon>Polyphaga</taxon>
        <taxon>Cucujiformia</taxon>
        <taxon>Coccinelloidea</taxon>
        <taxon>Coccinellidae</taxon>
        <taxon>Scymninae</taxon>
        <taxon>Scymnini</taxon>
        <taxon>Cryptolaemus</taxon>
    </lineage>
</organism>
<dbReference type="EMBL" id="JABFTP020000185">
    <property type="protein sequence ID" value="KAL3287912.1"/>
    <property type="molecule type" value="Genomic_DNA"/>
</dbReference>
<evidence type="ECO:0000313" key="1">
    <source>
        <dbReference type="EMBL" id="KAL3287912.1"/>
    </source>
</evidence>
<keyword evidence="2" id="KW-1185">Reference proteome</keyword>
<dbReference type="Gene3D" id="3.30.1520.10">
    <property type="entry name" value="Phox-like domain"/>
    <property type="match status" value="1"/>
</dbReference>
<dbReference type="InterPro" id="IPR036871">
    <property type="entry name" value="PX_dom_sf"/>
</dbReference>